<evidence type="ECO:0000313" key="1">
    <source>
        <dbReference type="EMBL" id="ATQ70771.1"/>
    </source>
</evidence>
<dbReference type="Proteomes" id="UP000230709">
    <property type="component" value="Plasmid pOB3b2"/>
</dbReference>
<protein>
    <submittedName>
        <fullName evidence="1">Uncharacterized protein</fullName>
    </submittedName>
</protein>
<name>A0A2D2D6Y1_METT3</name>
<keyword evidence="2" id="KW-1185">Reference proteome</keyword>
<dbReference type="AlphaFoldDB" id="A0A2D2D6Y1"/>
<dbReference type="KEGG" id="mtw:CQW49_22575"/>
<dbReference type="EMBL" id="CP023739">
    <property type="protein sequence ID" value="ATQ70771.1"/>
    <property type="molecule type" value="Genomic_DNA"/>
</dbReference>
<proteinExistence type="predicted"/>
<reference evidence="2" key="1">
    <citation type="submission" date="2017-10" db="EMBL/GenBank/DDBJ databases">
        <title>Completed PacBio SMRT sequence of Methylosinus trichosporium OB3b reveals presence of a third large plasmid.</title>
        <authorList>
            <person name="Charles T.C."/>
            <person name="Lynch M.D.J."/>
            <person name="Heil J.R."/>
            <person name="Cheng J."/>
        </authorList>
    </citation>
    <scope>NUCLEOTIDE SEQUENCE [LARGE SCALE GENOMIC DNA]</scope>
    <source>
        <strain evidence="2">OB3b</strain>
        <plasmid evidence="2">pob3b2</plasmid>
    </source>
</reference>
<gene>
    <name evidence="1" type="ORF">CQW49_22575</name>
</gene>
<evidence type="ECO:0000313" key="2">
    <source>
        <dbReference type="Proteomes" id="UP000230709"/>
    </source>
</evidence>
<dbReference type="RefSeq" id="WP_099831991.1">
    <property type="nucleotide sequence ID" value="NZ_CP023739.1"/>
</dbReference>
<geneLocation type="plasmid" evidence="2">
    <name>pob3b2</name>
</geneLocation>
<keyword evidence="1" id="KW-0614">Plasmid</keyword>
<accession>A0A2D2D6Y1</accession>
<sequence length="92" mass="9897">MKSKFITEHDLATLANICRVATERFKDHEAEFRTLAAAPPSPASKSLLPTGDAALRLADQFALQASEAYAFVSLFEGGEPFTMRHAGADAEA</sequence>
<organism evidence="1 2">
    <name type="scientific">Methylosinus trichosporium (strain ATCC 35070 / NCIMB 11131 / UNIQEM 75 / OB3b)</name>
    <dbReference type="NCBI Taxonomy" id="595536"/>
    <lineage>
        <taxon>Bacteria</taxon>
        <taxon>Pseudomonadati</taxon>
        <taxon>Pseudomonadota</taxon>
        <taxon>Alphaproteobacteria</taxon>
        <taxon>Hyphomicrobiales</taxon>
        <taxon>Methylocystaceae</taxon>
        <taxon>Methylosinus</taxon>
    </lineage>
</organism>